<dbReference type="PANTHER" id="PTHR24279">
    <property type="entry name" value="CYTOCHROME P450"/>
    <property type="match status" value="1"/>
</dbReference>
<dbReference type="InterPro" id="IPR050479">
    <property type="entry name" value="CYP11_CYP27_families"/>
</dbReference>
<dbReference type="Proteomes" id="UP000596742">
    <property type="component" value="Unassembled WGS sequence"/>
</dbReference>
<evidence type="ECO:0000256" key="3">
    <source>
        <dbReference type="ARBA" id="ARBA00022617"/>
    </source>
</evidence>
<comment type="cofactor">
    <cofactor evidence="1">
        <name>heme</name>
        <dbReference type="ChEBI" id="CHEBI:30413"/>
    </cofactor>
</comment>
<dbReference type="Gene3D" id="1.10.630.10">
    <property type="entry name" value="Cytochrome P450"/>
    <property type="match status" value="1"/>
</dbReference>
<dbReference type="GO" id="GO:0005506">
    <property type="term" value="F:iron ion binding"/>
    <property type="evidence" value="ECO:0007669"/>
    <property type="project" value="InterPro"/>
</dbReference>
<accession>A0A8B6FTH1</accession>
<evidence type="ECO:0000313" key="9">
    <source>
        <dbReference type="EMBL" id="VDI53237.1"/>
    </source>
</evidence>
<dbReference type="PANTHER" id="PTHR24279:SF120">
    <property type="entry name" value="CYTOCHROME P450"/>
    <property type="match status" value="1"/>
</dbReference>
<evidence type="ECO:0000256" key="5">
    <source>
        <dbReference type="ARBA" id="ARBA00023002"/>
    </source>
</evidence>
<dbReference type="Gene3D" id="2.60.120.40">
    <property type="match status" value="1"/>
</dbReference>
<dbReference type="SUPFAM" id="SSF49842">
    <property type="entry name" value="TNF-like"/>
    <property type="match status" value="1"/>
</dbReference>
<dbReference type="InterPro" id="IPR001128">
    <property type="entry name" value="Cyt_P450"/>
</dbReference>
<dbReference type="OrthoDB" id="6154955at2759"/>
<reference evidence="9" key="1">
    <citation type="submission" date="2018-11" db="EMBL/GenBank/DDBJ databases">
        <authorList>
            <person name="Alioto T."/>
            <person name="Alioto T."/>
        </authorList>
    </citation>
    <scope>NUCLEOTIDE SEQUENCE</scope>
</reference>
<keyword evidence="6" id="KW-0408">Iron</keyword>
<dbReference type="Pfam" id="PF00067">
    <property type="entry name" value="p450"/>
    <property type="match status" value="1"/>
</dbReference>
<feature type="domain" description="C1q" evidence="8">
    <location>
        <begin position="199"/>
        <end position="330"/>
    </location>
</feature>
<dbReference type="InterPro" id="IPR008983">
    <property type="entry name" value="Tumour_necrosis_fac-like_dom"/>
</dbReference>
<keyword evidence="7" id="KW-0503">Monooxygenase</keyword>
<gene>
    <name evidence="9" type="ORF">MGAL_10B020729</name>
</gene>
<dbReference type="GO" id="GO:0020037">
    <property type="term" value="F:heme binding"/>
    <property type="evidence" value="ECO:0007669"/>
    <property type="project" value="InterPro"/>
</dbReference>
<proteinExistence type="inferred from homology"/>
<evidence type="ECO:0000259" key="8">
    <source>
        <dbReference type="PROSITE" id="PS50871"/>
    </source>
</evidence>
<evidence type="ECO:0000256" key="6">
    <source>
        <dbReference type="ARBA" id="ARBA00023004"/>
    </source>
</evidence>
<protein>
    <submittedName>
        <fullName evidence="9">Cytochrome P450, family 49, subfamily A</fullName>
    </submittedName>
</protein>
<keyword evidence="5" id="KW-0560">Oxidoreductase</keyword>
<dbReference type="GO" id="GO:0004497">
    <property type="term" value="F:monooxygenase activity"/>
    <property type="evidence" value="ECO:0007669"/>
    <property type="project" value="UniProtKB-KW"/>
</dbReference>
<dbReference type="PROSITE" id="PS50871">
    <property type="entry name" value="C1Q"/>
    <property type="match status" value="1"/>
</dbReference>
<evidence type="ECO:0000313" key="10">
    <source>
        <dbReference type="Proteomes" id="UP000596742"/>
    </source>
</evidence>
<evidence type="ECO:0000256" key="1">
    <source>
        <dbReference type="ARBA" id="ARBA00001971"/>
    </source>
</evidence>
<dbReference type="Pfam" id="PF00386">
    <property type="entry name" value="C1q"/>
    <property type="match status" value="1"/>
</dbReference>
<dbReference type="AlphaFoldDB" id="A0A8B6FTH1"/>
<evidence type="ECO:0000256" key="7">
    <source>
        <dbReference type="ARBA" id="ARBA00023033"/>
    </source>
</evidence>
<dbReference type="PRINTS" id="PR00007">
    <property type="entry name" value="COMPLEMNTC1Q"/>
</dbReference>
<comment type="caution">
    <text evidence="9">The sequence shown here is derived from an EMBL/GenBank/DDBJ whole genome shotgun (WGS) entry which is preliminary data.</text>
</comment>
<comment type="similarity">
    <text evidence="2">Belongs to the cytochrome P450 family.</text>
</comment>
<dbReference type="EMBL" id="UYJE01007289">
    <property type="protein sequence ID" value="VDI53237.1"/>
    <property type="molecule type" value="Genomic_DNA"/>
</dbReference>
<name>A0A8B6FTH1_MYTGA</name>
<dbReference type="SMART" id="SM00110">
    <property type="entry name" value="C1Q"/>
    <property type="match status" value="1"/>
</dbReference>
<evidence type="ECO:0000256" key="4">
    <source>
        <dbReference type="ARBA" id="ARBA00022723"/>
    </source>
</evidence>
<keyword evidence="4" id="KW-0479">Metal-binding</keyword>
<keyword evidence="10" id="KW-1185">Reference proteome</keyword>
<dbReference type="InterPro" id="IPR036396">
    <property type="entry name" value="Cyt_P450_sf"/>
</dbReference>
<keyword evidence="3" id="KW-0349">Heme</keyword>
<dbReference type="SUPFAM" id="SSF48264">
    <property type="entry name" value="Cytochrome P450"/>
    <property type="match status" value="1"/>
</dbReference>
<sequence length="330" mass="37143">MTCFEARLGCLLPNIEDHLLKMIHYNDEIFALSAKLQVSLPIHKLFTTPLWRKLVYAEDYFFGNGQQLVDETIDKIKDLEKSGKLQDGDYNFLTYLISRPELSYKDVSIITLSLFGDGLNTTVPTLLFTIFCLAKCPRAQEKAYKEISQFLPQEGEITPEIINKLVYLKACVKEAARSRHKKNSTEKRGDWWIPSTSRDLERRPTFFASLKTSQTLSSIRDIVKFDDAKINIGGGYDSTTGIFTAPRNGIYIFSCAIMANGGGEVQFQLNKNDQLYTAGYASKSGYGAQTVNSLVELRTGDKVYIKHRTGLSQNVLGGHYSTFSGYLLSK</sequence>
<evidence type="ECO:0000256" key="2">
    <source>
        <dbReference type="ARBA" id="ARBA00010617"/>
    </source>
</evidence>
<dbReference type="GO" id="GO:0016705">
    <property type="term" value="F:oxidoreductase activity, acting on paired donors, with incorporation or reduction of molecular oxygen"/>
    <property type="evidence" value="ECO:0007669"/>
    <property type="project" value="InterPro"/>
</dbReference>
<dbReference type="InterPro" id="IPR001073">
    <property type="entry name" value="C1q_dom"/>
</dbReference>
<organism evidence="9 10">
    <name type="scientific">Mytilus galloprovincialis</name>
    <name type="common">Mediterranean mussel</name>
    <dbReference type="NCBI Taxonomy" id="29158"/>
    <lineage>
        <taxon>Eukaryota</taxon>
        <taxon>Metazoa</taxon>
        <taxon>Spiralia</taxon>
        <taxon>Lophotrochozoa</taxon>
        <taxon>Mollusca</taxon>
        <taxon>Bivalvia</taxon>
        <taxon>Autobranchia</taxon>
        <taxon>Pteriomorphia</taxon>
        <taxon>Mytilida</taxon>
        <taxon>Mytiloidea</taxon>
        <taxon>Mytilidae</taxon>
        <taxon>Mytilinae</taxon>
        <taxon>Mytilus</taxon>
    </lineage>
</organism>